<keyword evidence="2" id="KW-1185">Reference proteome</keyword>
<comment type="caution">
    <text evidence="1">The sequence shown here is derived from an EMBL/GenBank/DDBJ whole genome shotgun (WGS) entry which is preliminary data.</text>
</comment>
<proteinExistence type="predicted"/>
<evidence type="ECO:0000313" key="1">
    <source>
        <dbReference type="EMBL" id="CAL0299546.1"/>
    </source>
</evidence>
<dbReference type="Proteomes" id="UP001497480">
    <property type="component" value="Unassembled WGS sequence"/>
</dbReference>
<dbReference type="AlphaFoldDB" id="A0AAV1VRT2"/>
<name>A0AAV1VRT2_LUPLU</name>
<gene>
    <name evidence="1" type="ORF">LLUT_LOCUS606</name>
</gene>
<evidence type="ECO:0000313" key="2">
    <source>
        <dbReference type="Proteomes" id="UP001497480"/>
    </source>
</evidence>
<protein>
    <submittedName>
        <fullName evidence="1">Uncharacterized protein</fullName>
    </submittedName>
</protein>
<organism evidence="1 2">
    <name type="scientific">Lupinus luteus</name>
    <name type="common">European yellow lupine</name>
    <dbReference type="NCBI Taxonomy" id="3873"/>
    <lineage>
        <taxon>Eukaryota</taxon>
        <taxon>Viridiplantae</taxon>
        <taxon>Streptophyta</taxon>
        <taxon>Embryophyta</taxon>
        <taxon>Tracheophyta</taxon>
        <taxon>Spermatophyta</taxon>
        <taxon>Magnoliopsida</taxon>
        <taxon>eudicotyledons</taxon>
        <taxon>Gunneridae</taxon>
        <taxon>Pentapetalae</taxon>
        <taxon>rosids</taxon>
        <taxon>fabids</taxon>
        <taxon>Fabales</taxon>
        <taxon>Fabaceae</taxon>
        <taxon>Papilionoideae</taxon>
        <taxon>50 kb inversion clade</taxon>
        <taxon>genistoids sensu lato</taxon>
        <taxon>core genistoids</taxon>
        <taxon>Genisteae</taxon>
        <taxon>Lupinus</taxon>
    </lineage>
</organism>
<dbReference type="EMBL" id="CAXHTB010000001">
    <property type="protein sequence ID" value="CAL0299546.1"/>
    <property type="molecule type" value="Genomic_DNA"/>
</dbReference>
<reference evidence="1 2" key="1">
    <citation type="submission" date="2024-03" db="EMBL/GenBank/DDBJ databases">
        <authorList>
            <person name="Martinez-Hernandez J."/>
        </authorList>
    </citation>
    <scope>NUCLEOTIDE SEQUENCE [LARGE SCALE GENOMIC DNA]</scope>
</reference>
<sequence>MFHIEKFEMLNHVLYRDITGAVKHIGDQPFSDGGIDPSLQYVRGSHGVRITAKKLRPVWRLVIYGGDVVARELENFIISPGWSSKTPDVSKKVYESKVAVFNDEKLSTRSTGLTVERPNENLIYNVRVEKRNKVAMRRYLLRRTKTN</sequence>
<accession>A0AAV1VRT2</accession>